<name>A0A6I9QXZ3_ELAGV</name>
<evidence type="ECO:0000256" key="13">
    <source>
        <dbReference type="SAM" id="SignalP"/>
    </source>
</evidence>
<dbReference type="Pfam" id="PF17766">
    <property type="entry name" value="fn3_6"/>
    <property type="match status" value="1"/>
</dbReference>
<dbReference type="SUPFAM" id="SSF52025">
    <property type="entry name" value="PA domain"/>
    <property type="match status" value="1"/>
</dbReference>
<reference evidence="19" key="1">
    <citation type="submission" date="2025-08" db="UniProtKB">
        <authorList>
            <consortium name="RefSeq"/>
        </authorList>
    </citation>
    <scope>IDENTIFICATION</scope>
</reference>
<feature type="domain" description="Subtilisin-like protease fibronectin type-III" evidence="17">
    <location>
        <begin position="652"/>
        <end position="751"/>
    </location>
</feature>
<evidence type="ECO:0000313" key="19">
    <source>
        <dbReference type="RefSeq" id="XP_010915013.1"/>
    </source>
</evidence>
<keyword evidence="3" id="KW-0964">Secreted</keyword>
<gene>
    <name evidence="19" type="primary">LOC105040256</name>
</gene>
<dbReference type="PROSITE" id="PS51892">
    <property type="entry name" value="SUBTILASE"/>
    <property type="match status" value="1"/>
</dbReference>
<comment type="similarity">
    <text evidence="2 10 11">Belongs to the peptidase S8 family.</text>
</comment>
<evidence type="ECO:0000259" key="14">
    <source>
        <dbReference type="Pfam" id="PF00082"/>
    </source>
</evidence>
<feature type="domain" description="Peptidase S8/S53" evidence="14">
    <location>
        <begin position="145"/>
        <end position="573"/>
    </location>
</feature>
<dbReference type="Gene3D" id="2.60.40.2310">
    <property type="match status" value="1"/>
</dbReference>
<keyword evidence="8" id="KW-0325">Glycoprotein</keyword>
<dbReference type="Gene3D" id="3.50.30.30">
    <property type="match status" value="1"/>
</dbReference>
<dbReference type="AlphaFoldDB" id="A0A6I9QXZ3"/>
<protein>
    <submittedName>
        <fullName evidence="19">Subtilisin-like protease SBT1.7</fullName>
    </submittedName>
</protein>
<evidence type="ECO:0000313" key="18">
    <source>
        <dbReference type="Proteomes" id="UP000504607"/>
    </source>
</evidence>
<dbReference type="Gene3D" id="3.30.70.80">
    <property type="entry name" value="Peptidase S8 propeptide/proteinase inhibitor I9"/>
    <property type="match status" value="1"/>
</dbReference>
<dbReference type="OrthoDB" id="640735at2759"/>
<keyword evidence="6 10" id="KW-0378">Hydrolase</keyword>
<evidence type="ECO:0000256" key="2">
    <source>
        <dbReference type="ARBA" id="ARBA00011073"/>
    </source>
</evidence>
<dbReference type="SUPFAM" id="SSF52743">
    <property type="entry name" value="Subtilisin-like"/>
    <property type="match status" value="1"/>
</dbReference>
<evidence type="ECO:0000259" key="15">
    <source>
        <dbReference type="Pfam" id="PF02225"/>
    </source>
</evidence>
<sequence length="754" mass="80880">MESHQHILLLLAHLLVFLCNSKLLTSQLLPVIEDLANKSQIYIIHVEKPEGSVFLGDEDLESWHKSFLPNTPLDSGEPRLVYSYRHAISGFAARLTPEEVRAMEAMDGFLAATPDEESEPQTTYTPQFLGLSQWTNGTWHQTMYGEGIIIGVVDTGLHPNHPSFGDHGMPPPPVRWKGSCNFTGFGCNNKIIGAAAFRGGKQPSQPPTDNKGHGTHVASIAGGNFASNASVLGSAGGTASGMAPKSHLAIYKASTNADVLGAIDQAIADGVDVLTLSIGRATKKKFFESEVSIGLHAAVEHGIPAICAMGNSGPDWQSLEFHAPWLIGVGASATDRRIMATVKLGNGIEIEGESAFQPSTFNSSVLLPLVFPGINGTDDDEACLDEYTLDKLNVRGKIVLCMTGGESTNVAKGKRLYEAGAAGMILVGPVYRGRDTFAEPHVLPVSYVNYVDGQKIRCYVYSMKNSTPTATIIFRGTRFGHRPSPHLAAFSSRGPSKINGGILKPDIIAPGVDILGAWRDPPGFGNTAPFAFSSGTSMAAPHIAGIVALLKNKHPDWSPAAIQSAIMTSATSLDLDGNPIIDARTNEPADVYGIGAGHVRPWAAMDPGLVYDLNTTRYTDYLCGLGYTDDEVKRTVRRTVNCSTVQKIAASDLNYPSIGVSLNSSITSANFTRVVTNVGQARSTYNAIITEPKGVRVDLSEYQLKFSRLWQTVTFTVKLSLKNPRPGKIRNAGGKLEWVSNKYVVTSPIAVDFT</sequence>
<feature type="active site" description="Charge relay system" evidence="9 10">
    <location>
        <position position="537"/>
    </location>
</feature>
<dbReference type="InterPro" id="IPR046450">
    <property type="entry name" value="PA_dom_sf"/>
</dbReference>
<dbReference type="InterPro" id="IPR041469">
    <property type="entry name" value="Subtilisin-like_FN3"/>
</dbReference>
<feature type="signal peptide" evidence="13">
    <location>
        <begin position="1"/>
        <end position="21"/>
    </location>
</feature>
<evidence type="ECO:0000256" key="9">
    <source>
        <dbReference type="PIRSR" id="PIRSR615500-1"/>
    </source>
</evidence>
<evidence type="ECO:0000259" key="17">
    <source>
        <dbReference type="Pfam" id="PF17766"/>
    </source>
</evidence>
<dbReference type="InterPro" id="IPR037045">
    <property type="entry name" value="S8pro/Inhibitor_I9_sf"/>
</dbReference>
<dbReference type="CDD" id="cd04852">
    <property type="entry name" value="Peptidases_S8_3"/>
    <property type="match status" value="1"/>
</dbReference>
<feature type="region of interest" description="Disordered" evidence="12">
    <location>
        <begin position="198"/>
        <end position="219"/>
    </location>
</feature>
<dbReference type="Proteomes" id="UP000504607">
    <property type="component" value="Chromosome 3"/>
</dbReference>
<evidence type="ECO:0000259" key="16">
    <source>
        <dbReference type="Pfam" id="PF05922"/>
    </source>
</evidence>
<dbReference type="InterPro" id="IPR023828">
    <property type="entry name" value="Peptidase_S8_Ser-AS"/>
</dbReference>
<keyword evidence="7 10" id="KW-0720">Serine protease</keyword>
<accession>A0A6I9QXZ3</accession>
<dbReference type="InterPro" id="IPR015500">
    <property type="entry name" value="Peptidase_S8_subtilisin-rel"/>
</dbReference>
<feature type="active site" description="Charge relay system" evidence="9 10">
    <location>
        <position position="154"/>
    </location>
</feature>
<evidence type="ECO:0000256" key="8">
    <source>
        <dbReference type="ARBA" id="ARBA00023180"/>
    </source>
</evidence>
<dbReference type="Pfam" id="PF00082">
    <property type="entry name" value="Peptidase_S8"/>
    <property type="match status" value="1"/>
</dbReference>
<evidence type="ECO:0000256" key="7">
    <source>
        <dbReference type="ARBA" id="ARBA00022825"/>
    </source>
</evidence>
<evidence type="ECO:0000256" key="11">
    <source>
        <dbReference type="RuleBase" id="RU003355"/>
    </source>
</evidence>
<comment type="subcellular location">
    <subcellularLocation>
        <location evidence="1">Secreted</location>
    </subcellularLocation>
</comment>
<keyword evidence="18" id="KW-1185">Reference proteome</keyword>
<evidence type="ECO:0000256" key="3">
    <source>
        <dbReference type="ARBA" id="ARBA00022525"/>
    </source>
</evidence>
<dbReference type="PRINTS" id="PR00723">
    <property type="entry name" value="SUBTILISIN"/>
</dbReference>
<dbReference type="RefSeq" id="XP_010915013.1">
    <property type="nucleotide sequence ID" value="XM_010916711.2"/>
</dbReference>
<evidence type="ECO:0000256" key="10">
    <source>
        <dbReference type="PROSITE-ProRule" id="PRU01240"/>
    </source>
</evidence>
<dbReference type="GO" id="GO:0006508">
    <property type="term" value="P:proteolysis"/>
    <property type="evidence" value="ECO:0007669"/>
    <property type="project" value="UniProtKB-KW"/>
</dbReference>
<feature type="domain" description="Inhibitor I9" evidence="16">
    <location>
        <begin position="42"/>
        <end position="117"/>
    </location>
</feature>
<evidence type="ECO:0000256" key="5">
    <source>
        <dbReference type="ARBA" id="ARBA00022729"/>
    </source>
</evidence>
<dbReference type="InParanoid" id="A0A6I9QXZ3"/>
<evidence type="ECO:0000256" key="4">
    <source>
        <dbReference type="ARBA" id="ARBA00022670"/>
    </source>
</evidence>
<dbReference type="InterPro" id="IPR010259">
    <property type="entry name" value="S8pro/Inhibitor_I9"/>
</dbReference>
<dbReference type="InterPro" id="IPR036852">
    <property type="entry name" value="Peptidase_S8/S53_dom_sf"/>
</dbReference>
<dbReference type="InterPro" id="IPR000209">
    <property type="entry name" value="Peptidase_S8/S53_dom"/>
</dbReference>
<dbReference type="CDD" id="cd02120">
    <property type="entry name" value="PA_subtilisin_like"/>
    <property type="match status" value="1"/>
</dbReference>
<evidence type="ECO:0000256" key="1">
    <source>
        <dbReference type="ARBA" id="ARBA00004613"/>
    </source>
</evidence>
<dbReference type="PROSITE" id="PS00138">
    <property type="entry name" value="SUBTILASE_SER"/>
    <property type="match status" value="1"/>
</dbReference>
<dbReference type="InterPro" id="IPR022398">
    <property type="entry name" value="Peptidase_S8_His-AS"/>
</dbReference>
<keyword evidence="5 13" id="KW-0732">Signal</keyword>
<dbReference type="GO" id="GO:0005576">
    <property type="term" value="C:extracellular region"/>
    <property type="evidence" value="ECO:0007669"/>
    <property type="project" value="UniProtKB-SubCell"/>
</dbReference>
<feature type="chain" id="PRO_5026968850" evidence="13">
    <location>
        <begin position="22"/>
        <end position="754"/>
    </location>
</feature>
<dbReference type="InterPro" id="IPR003137">
    <property type="entry name" value="PA_domain"/>
</dbReference>
<dbReference type="InterPro" id="IPR023827">
    <property type="entry name" value="Peptidase_S8_Asp-AS"/>
</dbReference>
<evidence type="ECO:0000256" key="6">
    <source>
        <dbReference type="ARBA" id="ARBA00022801"/>
    </source>
</evidence>
<proteinExistence type="inferred from homology"/>
<dbReference type="InterPro" id="IPR034197">
    <property type="entry name" value="Peptidases_S8_3"/>
</dbReference>
<dbReference type="PANTHER" id="PTHR10795">
    <property type="entry name" value="PROPROTEIN CONVERTASE SUBTILISIN/KEXIN"/>
    <property type="match status" value="1"/>
</dbReference>
<dbReference type="GO" id="GO:0004252">
    <property type="term" value="F:serine-type endopeptidase activity"/>
    <property type="evidence" value="ECO:0007669"/>
    <property type="project" value="UniProtKB-UniRule"/>
</dbReference>
<dbReference type="Pfam" id="PF05922">
    <property type="entry name" value="Inhibitor_I9"/>
    <property type="match status" value="1"/>
</dbReference>
<dbReference type="Gene3D" id="3.40.50.200">
    <property type="entry name" value="Peptidase S8/S53 domain"/>
    <property type="match status" value="1"/>
</dbReference>
<dbReference type="Pfam" id="PF02225">
    <property type="entry name" value="PA"/>
    <property type="match status" value="1"/>
</dbReference>
<dbReference type="KEGG" id="egu:105040256"/>
<dbReference type="PROSITE" id="PS00136">
    <property type="entry name" value="SUBTILASE_ASP"/>
    <property type="match status" value="1"/>
</dbReference>
<organism evidence="18 19">
    <name type="scientific">Elaeis guineensis var. tenera</name>
    <name type="common">Oil palm</name>
    <dbReference type="NCBI Taxonomy" id="51953"/>
    <lineage>
        <taxon>Eukaryota</taxon>
        <taxon>Viridiplantae</taxon>
        <taxon>Streptophyta</taxon>
        <taxon>Embryophyta</taxon>
        <taxon>Tracheophyta</taxon>
        <taxon>Spermatophyta</taxon>
        <taxon>Magnoliopsida</taxon>
        <taxon>Liliopsida</taxon>
        <taxon>Arecaceae</taxon>
        <taxon>Arecoideae</taxon>
        <taxon>Cocoseae</taxon>
        <taxon>Elaeidinae</taxon>
        <taxon>Elaeis</taxon>
    </lineage>
</organism>
<feature type="domain" description="PA" evidence="15">
    <location>
        <begin position="368"/>
        <end position="456"/>
    </location>
</feature>
<dbReference type="InterPro" id="IPR045051">
    <property type="entry name" value="SBT"/>
</dbReference>
<keyword evidence="4 10" id="KW-0645">Protease</keyword>
<dbReference type="PROSITE" id="PS00137">
    <property type="entry name" value="SUBTILASE_HIS"/>
    <property type="match status" value="1"/>
</dbReference>
<feature type="active site" description="Charge relay system" evidence="9 10">
    <location>
        <position position="213"/>
    </location>
</feature>
<evidence type="ECO:0000256" key="12">
    <source>
        <dbReference type="SAM" id="MobiDB-lite"/>
    </source>
</evidence>
<dbReference type="GeneID" id="105040256"/>